<evidence type="ECO:0000313" key="20">
    <source>
        <dbReference type="Proteomes" id="UP000109463"/>
    </source>
</evidence>
<keyword evidence="10 16" id="KW-0238">DNA-binding</keyword>
<evidence type="ECO:0000256" key="2">
    <source>
        <dbReference type="ARBA" id="ARBA00022518"/>
    </source>
</evidence>
<dbReference type="GO" id="GO:0039548">
    <property type="term" value="P:symbiont-mediated suppression of host cytoplasmic pattern recognition receptor signaling pathway via inhibition of IRF3 activity"/>
    <property type="evidence" value="ECO:0007669"/>
    <property type="project" value="UniProtKB-UniRule"/>
</dbReference>
<evidence type="ECO:0000256" key="4">
    <source>
        <dbReference type="ARBA" id="ARBA00022581"/>
    </source>
</evidence>
<evidence type="ECO:0000256" key="7">
    <source>
        <dbReference type="ARBA" id="ARBA00022771"/>
    </source>
</evidence>
<dbReference type="InterPro" id="IPR038575">
    <property type="entry name" value="E6_sf"/>
</dbReference>
<reference evidence="20 21" key="1">
    <citation type="journal article" date="2013" name="Virology">
        <title>Human papillomavirus genome variants.</title>
        <authorList>
            <person name="Burk R.D."/>
            <person name="Harari A."/>
            <person name="Chen Z."/>
        </authorList>
    </citation>
    <scope>NUCLEOTIDE SEQUENCE [LARGE SCALE GENOMIC DNA]</scope>
    <source>
        <strain evidence="19">Rw046</strain>
        <strain evidence="18">Rw20</strain>
    </source>
</reference>
<keyword evidence="15 16" id="KW-1119">Modulation of host cell apoptosis by virus</keyword>
<evidence type="ECO:0000256" key="10">
    <source>
        <dbReference type="ARBA" id="ARBA00023125"/>
    </source>
</evidence>
<feature type="short sequence motif" description="PDZ-binding domain" evidence="16">
    <location>
        <begin position="151"/>
        <end position="153"/>
    </location>
</feature>
<dbReference type="InterPro" id="IPR001334">
    <property type="entry name" value="E6"/>
</dbReference>
<name>A0A0P0EAZ7_HPV30</name>
<comment type="function">
    <text evidence="16">Plays a major role in the induction and maintenance of cellular transformation. Acts mainly as an oncoprotein by stimulating the destruction of many host cell key regulatory proteins. E6 associates with host UBE3A/E6-AP ubiquitin-protein ligase, and inactivates tumor suppressors TP53 and TP73 by targeting them to the 26S proteasome for degradation. In turn, DNA damage and chromosomal instabilities increase and lead to cell proliferation and cancer development. The complex E6/E6AP targets several other substrates to degradation via the proteasome including host DLG1 or NFX-91, a repressor of human telomerase reverse transcriptase (hTERT). The resulting increased expression of hTERT prevents the shortening of telomere length leading to cell immortalization. Other cellular targets including BAK1, Fas-associated death domain-containing protein (FADD) and procaspase 8, are degraded by E6/E6AP causing inhibition of apoptosis. E6 also inhibits immune response by interacting with host IRF3 and TYK2. These interactions prevent IRF3 transcriptional activities and inhibit TYK2-mediated JAK-STAT activation by interferon alpha resulting in inhibition of the interferon signaling pathway.</text>
</comment>
<organism evidence="19 20">
    <name type="scientific">Human papillomavirus 30</name>
    <dbReference type="NCBI Taxonomy" id="10611"/>
    <lineage>
        <taxon>Viruses</taxon>
        <taxon>Monodnaviria</taxon>
        <taxon>Shotokuvirae</taxon>
        <taxon>Cossaviricota</taxon>
        <taxon>Papovaviricetes</taxon>
        <taxon>Zurhausenvirales</taxon>
        <taxon>Papillomaviridae</taxon>
        <taxon>Firstpapillomavirinae</taxon>
        <taxon>Alphapapillomavirus</taxon>
        <taxon>Alphapapillomavirus 6</taxon>
    </lineage>
</organism>
<dbReference type="GO" id="GO:0030165">
    <property type="term" value="F:PDZ domain binding"/>
    <property type="evidence" value="ECO:0007669"/>
    <property type="project" value="UniProtKB-UniRule"/>
</dbReference>
<keyword evidence="4 16" id="KW-0945">Host-virus interaction</keyword>
<keyword evidence="6 16" id="KW-0479">Metal-binding</keyword>
<evidence type="ECO:0000256" key="8">
    <source>
        <dbReference type="ARBA" id="ARBA00022833"/>
    </source>
</evidence>
<dbReference type="Pfam" id="PF00518">
    <property type="entry name" value="E6"/>
    <property type="match status" value="1"/>
</dbReference>
<keyword evidence="11 16" id="KW-0010">Activator</keyword>
<sequence length="153" mass="18282">MAFKFENTGERPRTVHHLCEVQETSLLELQLQCVYCKKELSSSEVYNFACKDLRLVYREDCPYAVCNFCLLFYSKVRKIRHYNYSLYGASLVALTKKELFDLLIRCYRCQQPLTPEEKQLHCEYKKRFHRISRTWTGLCLQCWRHTTSTETAV</sequence>
<keyword evidence="2 16" id="KW-0244">Early protein</keyword>
<evidence type="ECO:0000256" key="12">
    <source>
        <dbReference type="ARBA" id="ARBA00023163"/>
    </source>
</evidence>
<organismHost>
    <name type="scientific">Homo sapiens</name>
    <name type="common">Human</name>
    <dbReference type="NCBI Taxonomy" id="9606"/>
</organismHost>
<dbReference type="GO" id="GO:0006355">
    <property type="term" value="P:regulation of DNA-templated transcription"/>
    <property type="evidence" value="ECO:0007669"/>
    <property type="project" value="UniProtKB-UniRule"/>
</dbReference>
<protein>
    <recommendedName>
        <fullName evidence="16 17">Protein E6</fullName>
    </recommendedName>
</protein>
<keyword evidence="16" id="KW-1092">Inhibition of host IRF3 by virus</keyword>
<evidence type="ECO:0000256" key="1">
    <source>
        <dbReference type="ARBA" id="ARBA00006346"/>
    </source>
</evidence>
<keyword evidence="14 16" id="KW-0899">Viral immunoevasion</keyword>
<keyword evidence="5 16" id="KW-1090">Inhibition of host innate immune response by virus</keyword>
<dbReference type="SUPFAM" id="SSF161229">
    <property type="entry name" value="E6 C-terminal domain-like"/>
    <property type="match status" value="2"/>
</dbReference>
<comment type="miscellaneous">
    <text evidence="16">Belongs to the high risk human alphapapillomavirus family. The cancer-causing human papillomavirus E6 protein has a unique carboxy terminal PDZ domain containing substrate.</text>
</comment>
<dbReference type="GO" id="GO:0006351">
    <property type="term" value="P:DNA-templated transcription"/>
    <property type="evidence" value="ECO:0007669"/>
    <property type="project" value="UniProtKB-UniRule"/>
</dbReference>
<keyword evidence="9 16" id="KW-0805">Transcription regulation</keyword>
<evidence type="ECO:0000256" key="5">
    <source>
        <dbReference type="ARBA" id="ARBA00022632"/>
    </source>
</evidence>
<dbReference type="GO" id="GO:0039648">
    <property type="term" value="P:symbiont-mediated perturbation of host ubiquitin-like protein modification"/>
    <property type="evidence" value="ECO:0007669"/>
    <property type="project" value="UniProtKB-UniRule"/>
</dbReference>
<gene>
    <name evidence="16 19" type="primary">E6</name>
</gene>
<dbReference type="Proteomes" id="UP000109463">
    <property type="component" value="Genome"/>
</dbReference>
<feature type="zinc finger region" evidence="16">
    <location>
        <begin position="106"/>
        <end position="142"/>
    </location>
</feature>
<evidence type="ECO:0000256" key="11">
    <source>
        <dbReference type="ARBA" id="ARBA00023159"/>
    </source>
</evidence>
<evidence type="ECO:0000313" key="19">
    <source>
        <dbReference type="EMBL" id="ALJ32672.1"/>
    </source>
</evidence>
<evidence type="ECO:0000256" key="13">
    <source>
        <dbReference type="ARBA" id="ARBA00023200"/>
    </source>
</evidence>
<evidence type="ECO:0000256" key="17">
    <source>
        <dbReference type="RuleBase" id="RU363123"/>
    </source>
</evidence>
<keyword evidence="3 16" id="KW-1048">Host nucleus</keyword>
<evidence type="ECO:0000256" key="9">
    <source>
        <dbReference type="ARBA" id="ARBA00023015"/>
    </source>
</evidence>
<dbReference type="HAMAP" id="MF_04006">
    <property type="entry name" value="HPV_E6"/>
    <property type="match status" value="1"/>
</dbReference>
<evidence type="ECO:0000256" key="3">
    <source>
        <dbReference type="ARBA" id="ARBA00022562"/>
    </source>
</evidence>
<dbReference type="GO" id="GO:0042025">
    <property type="term" value="C:host cell nucleus"/>
    <property type="evidence" value="ECO:0007669"/>
    <property type="project" value="UniProtKB-SubCell"/>
</dbReference>
<dbReference type="EMBL" id="KF436839">
    <property type="protein sequence ID" value="ALJ32665.1"/>
    <property type="molecule type" value="Genomic_DNA"/>
</dbReference>
<dbReference type="GO" id="GO:0052150">
    <property type="term" value="P:symbiont-mediated perturbation of host apoptosis"/>
    <property type="evidence" value="ECO:0007669"/>
    <property type="project" value="UniProtKB-KW"/>
</dbReference>
<evidence type="ECO:0000256" key="14">
    <source>
        <dbReference type="ARBA" id="ARBA00023280"/>
    </source>
</evidence>
<dbReference type="EMBL" id="KF436840">
    <property type="protein sequence ID" value="ALJ32672.1"/>
    <property type="molecule type" value="Genomic_DNA"/>
</dbReference>
<dbReference type="Gene3D" id="3.30.240.40">
    <property type="entry name" value="E6 early regulatory protein"/>
    <property type="match status" value="2"/>
</dbReference>
<comment type="similarity">
    <text evidence="1 17">Belongs to the papillomaviridae E6 protein family.</text>
</comment>
<feature type="zinc finger region" evidence="16">
    <location>
        <begin position="33"/>
        <end position="69"/>
    </location>
</feature>
<comment type="subunit">
    <text evidence="16">Forms homodimers. Interacts with ubiquitin-protein ligase UBE3A/E6-AP and thus forms a complex with human TP53. Interacts with human NFX1 and MAGI3. Interacts with human IRF3; this interaction inhibits the establishment of antiviral state. Interacts with human TYK2; this interaction inhibits JAK-STAT activation by interferon alpha. Interacts with host DLG1; this interaction leads to the proteasomal degradation of DLG1.</text>
</comment>
<dbReference type="GO" id="GO:0030430">
    <property type="term" value="C:host cell cytoplasm"/>
    <property type="evidence" value="ECO:0007669"/>
    <property type="project" value="UniProtKB-SubCell"/>
</dbReference>
<evidence type="ECO:0000256" key="16">
    <source>
        <dbReference type="HAMAP-Rule" id="MF_04006"/>
    </source>
</evidence>
<evidence type="ECO:0000256" key="15">
    <source>
        <dbReference type="ARBA" id="ARBA00023323"/>
    </source>
</evidence>
<dbReference type="GO" id="GO:0039502">
    <property type="term" value="P:symbiont-mediated suppression of host type I interferon-mediated signaling pathway"/>
    <property type="evidence" value="ECO:0007669"/>
    <property type="project" value="UniProtKB-UniRule"/>
</dbReference>
<accession>A0A0P0EAZ7</accession>
<evidence type="ECO:0000256" key="6">
    <source>
        <dbReference type="ARBA" id="ARBA00022723"/>
    </source>
</evidence>
<keyword evidence="12 16" id="KW-0804">Transcription</keyword>
<keyword evidence="13 16" id="KW-1035">Host cytoplasm</keyword>
<evidence type="ECO:0000313" key="18">
    <source>
        <dbReference type="EMBL" id="ALJ32665.1"/>
    </source>
</evidence>
<keyword evidence="16" id="KW-1113">Inhibition of host RLR pathway by virus</keyword>
<keyword evidence="8 16" id="KW-0862">Zinc</keyword>
<dbReference type="GO" id="GO:0008270">
    <property type="term" value="F:zinc ion binding"/>
    <property type="evidence" value="ECO:0007669"/>
    <property type="project" value="UniProtKB-KW"/>
</dbReference>
<evidence type="ECO:0000313" key="21">
    <source>
        <dbReference type="Proteomes" id="UP000121955"/>
    </source>
</evidence>
<keyword evidence="7 16" id="KW-0863">Zinc-finger</keyword>
<comment type="subcellular location">
    <subcellularLocation>
        <location evidence="16 17">Host cytoplasm</location>
    </subcellularLocation>
    <subcellularLocation>
        <location evidence="16 17">Host nucleus</location>
    </subcellularLocation>
</comment>
<dbReference type="GO" id="GO:0003677">
    <property type="term" value="F:DNA binding"/>
    <property type="evidence" value="ECO:0007669"/>
    <property type="project" value="UniProtKB-UniRule"/>
</dbReference>
<dbReference type="Proteomes" id="UP000121955">
    <property type="component" value="Genome"/>
</dbReference>
<proteinExistence type="inferred from homology"/>